<evidence type="ECO:0000256" key="1">
    <source>
        <dbReference type="SAM" id="MobiDB-lite"/>
    </source>
</evidence>
<protein>
    <submittedName>
        <fullName evidence="3">Uncharacterized protein</fullName>
    </submittedName>
</protein>
<dbReference type="AlphaFoldDB" id="A0A0C3QKV7"/>
<accession>A0A0C3QKV7</accession>
<evidence type="ECO:0000256" key="2">
    <source>
        <dbReference type="SAM" id="Phobius"/>
    </source>
</evidence>
<dbReference type="EMBL" id="KN822999">
    <property type="protein sequence ID" value="KIO28091.1"/>
    <property type="molecule type" value="Genomic_DNA"/>
</dbReference>
<reference evidence="3 4" key="1">
    <citation type="submission" date="2014-04" db="EMBL/GenBank/DDBJ databases">
        <authorList>
            <consortium name="DOE Joint Genome Institute"/>
            <person name="Kuo A."/>
            <person name="Girlanda M."/>
            <person name="Perotto S."/>
            <person name="Kohler A."/>
            <person name="Nagy L.G."/>
            <person name="Floudas D."/>
            <person name="Copeland A."/>
            <person name="Barry K.W."/>
            <person name="Cichocki N."/>
            <person name="Veneault-Fourrey C."/>
            <person name="LaButti K."/>
            <person name="Lindquist E.A."/>
            <person name="Lipzen A."/>
            <person name="Lundell T."/>
            <person name="Morin E."/>
            <person name="Murat C."/>
            <person name="Sun H."/>
            <person name="Tunlid A."/>
            <person name="Henrissat B."/>
            <person name="Grigoriev I.V."/>
            <person name="Hibbett D.S."/>
            <person name="Martin F."/>
            <person name="Nordberg H.P."/>
            <person name="Cantor M.N."/>
            <person name="Hua S.X."/>
        </authorList>
    </citation>
    <scope>NUCLEOTIDE SEQUENCE [LARGE SCALE GENOMIC DNA]</scope>
    <source>
        <strain evidence="3 4">MUT 4182</strain>
    </source>
</reference>
<dbReference type="HOGENOM" id="CLU_826893_0_0_1"/>
<feature type="transmembrane region" description="Helical" evidence="2">
    <location>
        <begin position="255"/>
        <end position="277"/>
    </location>
</feature>
<reference evidence="4" key="2">
    <citation type="submission" date="2015-01" db="EMBL/GenBank/DDBJ databases">
        <title>Evolutionary Origins and Diversification of the Mycorrhizal Mutualists.</title>
        <authorList>
            <consortium name="DOE Joint Genome Institute"/>
            <consortium name="Mycorrhizal Genomics Consortium"/>
            <person name="Kohler A."/>
            <person name="Kuo A."/>
            <person name="Nagy L.G."/>
            <person name="Floudas D."/>
            <person name="Copeland A."/>
            <person name="Barry K.W."/>
            <person name="Cichocki N."/>
            <person name="Veneault-Fourrey C."/>
            <person name="LaButti K."/>
            <person name="Lindquist E.A."/>
            <person name="Lipzen A."/>
            <person name="Lundell T."/>
            <person name="Morin E."/>
            <person name="Murat C."/>
            <person name="Riley R."/>
            <person name="Ohm R."/>
            <person name="Sun H."/>
            <person name="Tunlid A."/>
            <person name="Henrissat B."/>
            <person name="Grigoriev I.V."/>
            <person name="Hibbett D.S."/>
            <person name="Martin F."/>
        </authorList>
    </citation>
    <scope>NUCLEOTIDE SEQUENCE [LARGE SCALE GENOMIC DNA]</scope>
    <source>
        <strain evidence="4">MUT 4182</strain>
    </source>
</reference>
<dbReference type="Proteomes" id="UP000054248">
    <property type="component" value="Unassembled WGS sequence"/>
</dbReference>
<feature type="region of interest" description="Disordered" evidence="1">
    <location>
        <begin position="286"/>
        <end position="312"/>
    </location>
</feature>
<keyword evidence="4" id="KW-1185">Reference proteome</keyword>
<evidence type="ECO:0000313" key="3">
    <source>
        <dbReference type="EMBL" id="KIO28091.1"/>
    </source>
</evidence>
<sequence length="336" mass="36246">MSFDSPESSITISPHVHSYPAKQYQGTDTEKRALVASMIFFPSVPASTIFLPRLLSMLQARLIVFISLGAAQVWAQGNGSSGGDTVTVGLLVKESIYESLRRFMANPWWTFLNDTSGDACHIARAIIMLCCGVLIDFGLAAGLAGFPAESPTAVPFHPENAELCLPVVYDIYGACLTCQESSPPPYHMMPRTTASIESHAPEWTNKVDFTNGVWDLDQAKAAAHWPNQSWRHPAETQASPNPISSSHKFSSRGPIVGGVVGGLVLTSIGAMMLFLRLRRKTNRQVIRHSQPTAHIRPRSKDMSTGLETGKSKGNRAIMGQVSVATGVPTSSVLPGS</sequence>
<keyword evidence="2" id="KW-1133">Transmembrane helix</keyword>
<organism evidence="3 4">
    <name type="scientific">Tulasnella calospora MUT 4182</name>
    <dbReference type="NCBI Taxonomy" id="1051891"/>
    <lineage>
        <taxon>Eukaryota</taxon>
        <taxon>Fungi</taxon>
        <taxon>Dikarya</taxon>
        <taxon>Basidiomycota</taxon>
        <taxon>Agaricomycotina</taxon>
        <taxon>Agaricomycetes</taxon>
        <taxon>Cantharellales</taxon>
        <taxon>Tulasnellaceae</taxon>
        <taxon>Tulasnella</taxon>
    </lineage>
</organism>
<name>A0A0C3QKV7_9AGAM</name>
<proteinExistence type="predicted"/>
<feature type="transmembrane region" description="Helical" evidence="2">
    <location>
        <begin position="33"/>
        <end position="51"/>
    </location>
</feature>
<gene>
    <name evidence="3" type="ORF">M407DRAFT_6969</name>
</gene>
<evidence type="ECO:0000313" key="4">
    <source>
        <dbReference type="Proteomes" id="UP000054248"/>
    </source>
</evidence>
<keyword evidence="2" id="KW-0812">Transmembrane</keyword>
<keyword evidence="2" id="KW-0472">Membrane</keyword>
<feature type="transmembrane region" description="Helical" evidence="2">
    <location>
        <begin position="125"/>
        <end position="146"/>
    </location>
</feature>